<evidence type="ECO:0000313" key="5">
    <source>
        <dbReference type="Proteomes" id="UP000596960"/>
    </source>
</evidence>
<comment type="caution">
    <text evidence="3">The sequence shown here is derived from an EMBL/GenBank/DDBJ whole genome shotgun (WGS) entry which is preliminary data.</text>
</comment>
<dbReference type="EMBL" id="PPQS01000042">
    <property type="protein sequence ID" value="PNZ49022.1"/>
    <property type="molecule type" value="Genomic_DNA"/>
</dbReference>
<proteinExistence type="predicted"/>
<dbReference type="AlphaFoldDB" id="A0A2K4AFZ2"/>
<dbReference type="RefSeq" id="WP_000921245.1">
    <property type="nucleotide sequence ID" value="NZ_CBCSFW010000005.1"/>
</dbReference>
<keyword evidence="1" id="KW-0472">Membrane</keyword>
<keyword evidence="1" id="KW-1133">Transmembrane helix</keyword>
<dbReference type="GeneID" id="98346619"/>
<sequence length="77" mass="8519">MLKTSAVISNALLVIGLVCLFMMKLVLAITFFAVSLSISLVVFNMMFRDRTTMKVIVNASFLIVILAIVVAYFLLSK</sequence>
<gene>
    <name evidence="3" type="ORF">CD116_10225</name>
    <name evidence="2" type="ORF">ILQ21_09975</name>
</gene>
<organism evidence="3 4">
    <name type="scientific">Staphylococcus schweitzeri</name>
    <dbReference type="NCBI Taxonomy" id="1654388"/>
    <lineage>
        <taxon>Bacteria</taxon>
        <taxon>Bacillati</taxon>
        <taxon>Bacillota</taxon>
        <taxon>Bacilli</taxon>
        <taxon>Bacillales</taxon>
        <taxon>Staphylococcaceae</taxon>
        <taxon>Staphylococcus</taxon>
    </lineage>
</organism>
<reference evidence="2 5" key="2">
    <citation type="submission" date="2020-10" db="EMBL/GenBank/DDBJ databases">
        <title>Phenotypic and genomic profiling of Staphylococcus argenteus in Canada and the United States and recommendations for clinical result reporting.</title>
        <authorList>
            <person name="Eshaghi A."/>
            <person name="Bommersbach C."/>
            <person name="Zitterman S."/>
            <person name="Burnham C.-A.D."/>
            <person name="Patel R."/>
            <person name="Schuetz A.N."/>
            <person name="Patel S.N."/>
            <person name="Kus J.V."/>
        </authorList>
    </citation>
    <scope>NUCLEOTIDE SEQUENCE [LARGE SCALE GENOMIC DNA]</scope>
    <source>
        <strain evidence="2 5">DSM 28300</strain>
    </source>
</reference>
<evidence type="ECO:0000313" key="4">
    <source>
        <dbReference type="Proteomes" id="UP000236395"/>
    </source>
</evidence>
<dbReference type="Proteomes" id="UP000596960">
    <property type="component" value="Unassembled WGS sequence"/>
</dbReference>
<evidence type="ECO:0000313" key="2">
    <source>
        <dbReference type="EMBL" id="MBE2129375.1"/>
    </source>
</evidence>
<name>A0A2K4AFZ2_9STAP</name>
<reference evidence="3 4" key="1">
    <citation type="submission" date="2017-08" db="EMBL/GenBank/DDBJ databases">
        <title>Draft genome sequences of 64 type strains of genus Staph aureus.</title>
        <authorList>
            <person name="Cole K."/>
            <person name="Golubchik T."/>
            <person name="Russell J."/>
            <person name="Foster D."/>
            <person name="Llewelyn M."/>
            <person name="Wilson D."/>
            <person name="Crook D."/>
            <person name="Paul J."/>
        </authorList>
    </citation>
    <scope>NUCLEOTIDE SEQUENCE [LARGE SCALE GENOMIC DNA]</scope>
    <source>
        <strain evidence="3 4">DSM 28300</strain>
    </source>
</reference>
<feature type="transmembrane region" description="Helical" evidence="1">
    <location>
        <begin position="12"/>
        <end position="43"/>
    </location>
</feature>
<keyword evidence="5" id="KW-1185">Reference proteome</keyword>
<feature type="transmembrane region" description="Helical" evidence="1">
    <location>
        <begin position="55"/>
        <end position="75"/>
    </location>
</feature>
<keyword evidence="1" id="KW-0812">Transmembrane</keyword>
<dbReference type="Proteomes" id="UP000236395">
    <property type="component" value="Unassembled WGS sequence"/>
</dbReference>
<dbReference type="EMBL" id="JADAMT010000014">
    <property type="protein sequence ID" value="MBE2129375.1"/>
    <property type="molecule type" value="Genomic_DNA"/>
</dbReference>
<evidence type="ECO:0000256" key="1">
    <source>
        <dbReference type="SAM" id="Phobius"/>
    </source>
</evidence>
<protein>
    <submittedName>
        <fullName evidence="3">Uncharacterized protein</fullName>
    </submittedName>
</protein>
<accession>A0A2K4AFZ2</accession>
<evidence type="ECO:0000313" key="3">
    <source>
        <dbReference type="EMBL" id="PNZ49022.1"/>
    </source>
</evidence>